<dbReference type="PIRSF" id="PIRSF005052">
    <property type="entry name" value="P-loopkin"/>
    <property type="match status" value="1"/>
</dbReference>
<keyword evidence="2 4" id="KW-0067">ATP-binding</keyword>
<evidence type="ECO:0000256" key="1">
    <source>
        <dbReference type="ARBA" id="ARBA00022741"/>
    </source>
</evidence>
<dbReference type="SUPFAM" id="SSF52540">
    <property type="entry name" value="P-loop containing nucleoside triphosphate hydrolases"/>
    <property type="match status" value="1"/>
</dbReference>
<comment type="caution">
    <text evidence="4">Lacks conserved residue(s) required for the propagation of feature annotation.</text>
</comment>
<dbReference type="GO" id="GO:0005524">
    <property type="term" value="F:ATP binding"/>
    <property type="evidence" value="ECO:0007669"/>
    <property type="project" value="UniProtKB-UniRule"/>
</dbReference>
<protein>
    <submittedName>
        <fullName evidence="7">RNase adaptor protein RapZ</fullName>
    </submittedName>
</protein>
<evidence type="ECO:0000256" key="4">
    <source>
        <dbReference type="HAMAP-Rule" id="MF_00636"/>
    </source>
</evidence>
<dbReference type="AlphaFoldDB" id="A0A1U7NQL6"/>
<dbReference type="HAMAP" id="MF_00636">
    <property type="entry name" value="RapZ_like"/>
    <property type="match status" value="1"/>
</dbReference>
<dbReference type="OrthoDB" id="9784461at2"/>
<comment type="caution">
    <text evidence="7">The sequence shown here is derived from an EMBL/GenBank/DDBJ whole genome shotgun (WGS) entry which is preliminary data.</text>
</comment>
<dbReference type="InterPro" id="IPR053930">
    <property type="entry name" value="RapZ-like_N"/>
</dbReference>
<dbReference type="InterPro" id="IPR053931">
    <property type="entry name" value="RapZ_C"/>
</dbReference>
<feature type="domain" description="RapZ C-terminal" evidence="6">
    <location>
        <begin position="164"/>
        <end position="282"/>
    </location>
</feature>
<evidence type="ECO:0000259" key="6">
    <source>
        <dbReference type="Pfam" id="PF22740"/>
    </source>
</evidence>
<dbReference type="GO" id="GO:0005525">
    <property type="term" value="F:GTP binding"/>
    <property type="evidence" value="ECO:0007669"/>
    <property type="project" value="UniProtKB-UniRule"/>
</dbReference>
<sequence>MNENIVLVTGMSGAGKSSAMNALEDLGYYCIDNFPKELLPNLEQLLEEKGSKYKSVALSVSALDYVSFVKYFDNNNNKLQIVFLDCNDDELLLRYRFTRRQHPMIATNLATTLEEAIEMERDYFDHLQENAQNTIHLDTTKLTPQALANRIRHRFRTDEKTEFTITFQSFGFKHGVPMDADSVIDVRFLPNPFYEPSLRDKTGNQEEVYNYVMSADETKEFVEKLKAYLDFTFSSYDKQNKSHMIVAIGCTGGQHRSVSICNYLFDTYKNMYRCFKSHRDIEDGEEKGIKEEFE</sequence>
<reference evidence="7 8" key="1">
    <citation type="submission" date="2016-11" db="EMBL/GenBank/DDBJ databases">
        <title>Description of two novel members of the family Erysipelotrichaceae: Ileibacterium lipovorans gen. nov., sp. nov. and Dubosiella newyorkensis, gen. nov., sp. nov.</title>
        <authorList>
            <person name="Cox L.M."/>
            <person name="Sohn J."/>
            <person name="Tyrrell K.L."/>
            <person name="Citron D.M."/>
            <person name="Lawson P.A."/>
            <person name="Patel N.B."/>
            <person name="Iizumi T."/>
            <person name="Perez-Perez G.I."/>
            <person name="Goldstein E.J."/>
            <person name="Blaser M.J."/>
        </authorList>
    </citation>
    <scope>NUCLEOTIDE SEQUENCE [LARGE SCALE GENOMIC DNA]</scope>
    <source>
        <strain evidence="7 8">NYU-BL-A4</strain>
    </source>
</reference>
<evidence type="ECO:0000256" key="2">
    <source>
        <dbReference type="ARBA" id="ARBA00022840"/>
    </source>
</evidence>
<dbReference type="PANTHER" id="PTHR30448:SF0">
    <property type="entry name" value="RNASE ADAPTER PROTEIN RAPZ"/>
    <property type="match status" value="1"/>
</dbReference>
<accession>A0A1U7NQL6</accession>
<dbReference type="InterPro" id="IPR027417">
    <property type="entry name" value="P-loop_NTPase"/>
</dbReference>
<keyword evidence="8" id="KW-1185">Reference proteome</keyword>
<keyword evidence="3 4" id="KW-0342">GTP-binding</keyword>
<keyword evidence="1 4" id="KW-0547">Nucleotide-binding</keyword>
<dbReference type="Proteomes" id="UP000186705">
    <property type="component" value="Unassembled WGS sequence"/>
</dbReference>
<gene>
    <name evidence="7" type="ORF">BO225_00390</name>
</gene>
<dbReference type="RefSeq" id="WP_076340329.1">
    <property type="nucleotide sequence ID" value="NZ_CAJTMI010000007.1"/>
</dbReference>
<evidence type="ECO:0000259" key="5">
    <source>
        <dbReference type="Pfam" id="PF03668"/>
    </source>
</evidence>
<dbReference type="STRING" id="1862672.BO225_00390"/>
<dbReference type="GeneID" id="78274414"/>
<organism evidence="7 8">
    <name type="scientific">Dubosiella newyorkensis</name>
    <dbReference type="NCBI Taxonomy" id="1862672"/>
    <lineage>
        <taxon>Bacteria</taxon>
        <taxon>Bacillati</taxon>
        <taxon>Bacillota</taxon>
        <taxon>Erysipelotrichia</taxon>
        <taxon>Erysipelotrichales</taxon>
        <taxon>Erysipelotrichaceae</taxon>
        <taxon>Dubosiella</taxon>
    </lineage>
</organism>
<dbReference type="Gene3D" id="3.40.50.300">
    <property type="entry name" value="P-loop containing nucleotide triphosphate hydrolases"/>
    <property type="match status" value="1"/>
</dbReference>
<dbReference type="EMBL" id="MPKA01000021">
    <property type="protein sequence ID" value="OLU47927.1"/>
    <property type="molecule type" value="Genomic_DNA"/>
</dbReference>
<evidence type="ECO:0000313" key="8">
    <source>
        <dbReference type="Proteomes" id="UP000186705"/>
    </source>
</evidence>
<evidence type="ECO:0000256" key="3">
    <source>
        <dbReference type="ARBA" id="ARBA00023134"/>
    </source>
</evidence>
<name>A0A1U7NQL6_9FIRM</name>
<feature type="binding site" evidence="4">
    <location>
        <begin position="10"/>
        <end position="17"/>
    </location>
    <ligand>
        <name>ATP</name>
        <dbReference type="ChEBI" id="CHEBI:30616"/>
    </ligand>
</feature>
<dbReference type="Pfam" id="PF03668">
    <property type="entry name" value="RapZ-like_N"/>
    <property type="match status" value="1"/>
</dbReference>
<feature type="domain" description="RapZ-like N-terminal" evidence="5">
    <location>
        <begin position="4"/>
        <end position="158"/>
    </location>
</feature>
<proteinExistence type="inferred from homology"/>
<dbReference type="Pfam" id="PF22740">
    <property type="entry name" value="PapZ_C"/>
    <property type="match status" value="1"/>
</dbReference>
<evidence type="ECO:0000313" key="7">
    <source>
        <dbReference type="EMBL" id="OLU47927.1"/>
    </source>
</evidence>
<dbReference type="NCBIfam" id="NF003828">
    <property type="entry name" value="PRK05416.1"/>
    <property type="match status" value="1"/>
</dbReference>
<dbReference type="InterPro" id="IPR005337">
    <property type="entry name" value="RapZ-like"/>
</dbReference>
<dbReference type="PANTHER" id="PTHR30448">
    <property type="entry name" value="RNASE ADAPTER PROTEIN RAPZ"/>
    <property type="match status" value="1"/>
</dbReference>